<evidence type="ECO:0000256" key="1">
    <source>
        <dbReference type="ARBA" id="ARBA00010164"/>
    </source>
</evidence>
<dbReference type="AlphaFoldDB" id="A0A371X460"/>
<proteinExistence type="inferred from homology"/>
<comment type="caution">
    <text evidence="7">The sequence shown here is derived from an EMBL/GenBank/DDBJ whole genome shotgun (WGS) entry which is preliminary data.</text>
</comment>
<dbReference type="PANTHER" id="PTHR37419:SF8">
    <property type="entry name" value="TOXIN YJJJ"/>
    <property type="match status" value="1"/>
</dbReference>
<feature type="domain" description="HipA-like C-terminal" evidence="5">
    <location>
        <begin position="176"/>
        <end position="387"/>
    </location>
</feature>
<evidence type="ECO:0000313" key="7">
    <source>
        <dbReference type="EMBL" id="RFC63989.1"/>
    </source>
</evidence>
<dbReference type="Pfam" id="PF07804">
    <property type="entry name" value="HipA_C"/>
    <property type="match status" value="1"/>
</dbReference>
<feature type="domain" description="HipA N-terminal subdomain 1" evidence="6">
    <location>
        <begin position="14"/>
        <end position="109"/>
    </location>
</feature>
<dbReference type="InterPro" id="IPR017508">
    <property type="entry name" value="HipA_N1"/>
</dbReference>
<protein>
    <submittedName>
        <fullName evidence="7">Type II toxin-antitoxin system HipA family toxin</fullName>
    </submittedName>
</protein>
<dbReference type="GO" id="GO:0005829">
    <property type="term" value="C:cytosol"/>
    <property type="evidence" value="ECO:0007669"/>
    <property type="project" value="TreeGrafter"/>
</dbReference>
<evidence type="ECO:0000256" key="2">
    <source>
        <dbReference type="ARBA" id="ARBA00022679"/>
    </source>
</evidence>
<keyword evidence="3" id="KW-0418">Kinase</keyword>
<evidence type="ECO:0000259" key="5">
    <source>
        <dbReference type="Pfam" id="PF07804"/>
    </source>
</evidence>
<dbReference type="EMBL" id="QURN01000020">
    <property type="protein sequence ID" value="RFC63989.1"/>
    <property type="molecule type" value="Genomic_DNA"/>
</dbReference>
<comment type="similarity">
    <text evidence="1">Belongs to the HipA Ser/Thr kinase family.</text>
</comment>
<gene>
    <name evidence="7" type="ORF">DY251_19605</name>
</gene>
<dbReference type="InterPro" id="IPR052028">
    <property type="entry name" value="HipA_Ser/Thr_kinase"/>
</dbReference>
<dbReference type="RefSeq" id="WP_116625609.1">
    <property type="nucleotide sequence ID" value="NZ_QURN01000020.1"/>
</dbReference>
<accession>A0A371X460</accession>
<evidence type="ECO:0000256" key="4">
    <source>
        <dbReference type="SAM" id="MobiDB-lite"/>
    </source>
</evidence>
<evidence type="ECO:0000256" key="3">
    <source>
        <dbReference type="ARBA" id="ARBA00022777"/>
    </source>
</evidence>
<dbReference type="Gene3D" id="1.10.1070.20">
    <property type="match status" value="1"/>
</dbReference>
<keyword evidence="2" id="KW-0808">Transferase</keyword>
<dbReference type="PANTHER" id="PTHR37419">
    <property type="entry name" value="SERINE/THREONINE-PROTEIN KINASE TOXIN HIPA"/>
    <property type="match status" value="1"/>
</dbReference>
<reference evidence="8" key="1">
    <citation type="submission" date="2018-08" db="EMBL/GenBank/DDBJ databases">
        <authorList>
            <person name="Im W.T."/>
        </authorList>
    </citation>
    <scope>NUCLEOTIDE SEQUENCE [LARGE SCALE GENOMIC DNA]</scope>
    <source>
        <strain evidence="8">LA-28</strain>
    </source>
</reference>
<dbReference type="GO" id="GO:0004674">
    <property type="term" value="F:protein serine/threonine kinase activity"/>
    <property type="evidence" value="ECO:0007669"/>
    <property type="project" value="TreeGrafter"/>
</dbReference>
<feature type="region of interest" description="Disordered" evidence="4">
    <location>
        <begin position="423"/>
        <end position="442"/>
    </location>
</feature>
<evidence type="ECO:0000313" key="8">
    <source>
        <dbReference type="Proteomes" id="UP000262379"/>
    </source>
</evidence>
<organism evidence="7 8">
    <name type="scientific">Mesorhizobium denitrificans</name>
    <dbReference type="NCBI Taxonomy" id="2294114"/>
    <lineage>
        <taxon>Bacteria</taxon>
        <taxon>Pseudomonadati</taxon>
        <taxon>Pseudomonadota</taxon>
        <taxon>Alphaproteobacteria</taxon>
        <taxon>Hyphomicrobiales</taxon>
        <taxon>Phyllobacteriaceae</taxon>
        <taxon>Mesorhizobium</taxon>
    </lineage>
</organism>
<evidence type="ECO:0000259" key="6">
    <source>
        <dbReference type="Pfam" id="PF13657"/>
    </source>
</evidence>
<dbReference type="Pfam" id="PF13657">
    <property type="entry name" value="Couple_hipA"/>
    <property type="match status" value="1"/>
</dbReference>
<dbReference type="InterPro" id="IPR012893">
    <property type="entry name" value="HipA-like_C"/>
</dbReference>
<sequence length="442" mass="47586">MAQSAFKVCIGDAGLEVGTLWFETAGGREHSSFQYAASWLDHSRGFAIAPALTLDGERKFFKAAGEHGSPLPPPIADTTPDSWGRNIIRKDSRLSGTNSGPLSEIDFLTAVDDFSRVGALRVRGIEDSSPFLSAAPNGRHPIPPLLHLDQLSAAISNAESDAPEAAALRRLRQIGSSLGGARPKCSIIDSDGTLAIAKFTSKHDTYPVERAEVLTLRLARLCGLDAPKARIEMSASLPVAIIERFDRTPTGRVPYISAQTMMDFPAATGGTYLNLADVIREQAASPYTELKELFQRVAFTILVSNVDDHLKNHGFLYAGDGRWRLSPAFDVNPAPERFKELKTAIADPAAPDASISMLMEYAFYFEIDSDEAAKLVGSMAHTIGDNWQGLAREVGMSGPEIAIYRPAFEHREAENARSFVKAPEGASPVGAAAHRPTGPSIG</sequence>
<name>A0A371X460_9HYPH</name>
<keyword evidence="8" id="KW-1185">Reference proteome</keyword>
<dbReference type="Proteomes" id="UP000262379">
    <property type="component" value="Unassembled WGS sequence"/>
</dbReference>